<organism evidence="4 5">
    <name type="scientific">Altericroceibacterium spongiae</name>
    <dbReference type="NCBI Taxonomy" id="2320269"/>
    <lineage>
        <taxon>Bacteria</taxon>
        <taxon>Pseudomonadati</taxon>
        <taxon>Pseudomonadota</taxon>
        <taxon>Alphaproteobacteria</taxon>
        <taxon>Sphingomonadales</taxon>
        <taxon>Erythrobacteraceae</taxon>
        <taxon>Altericroceibacterium</taxon>
    </lineage>
</organism>
<dbReference type="RefSeq" id="WP_120322933.1">
    <property type="nucleotide sequence ID" value="NZ_RAPF01000001.1"/>
</dbReference>
<comment type="similarity">
    <text evidence="1">Belongs to the membrane fusion protein (MFP) (TC 8.A.1) family.</text>
</comment>
<evidence type="ECO:0000313" key="4">
    <source>
        <dbReference type="EMBL" id="RKF23030.1"/>
    </source>
</evidence>
<dbReference type="GO" id="GO:0015562">
    <property type="term" value="F:efflux transmembrane transporter activity"/>
    <property type="evidence" value="ECO:0007669"/>
    <property type="project" value="TreeGrafter"/>
</dbReference>
<evidence type="ECO:0000256" key="2">
    <source>
        <dbReference type="SAM" id="Coils"/>
    </source>
</evidence>
<dbReference type="PANTHER" id="PTHR30469">
    <property type="entry name" value="MULTIDRUG RESISTANCE PROTEIN MDTA"/>
    <property type="match status" value="1"/>
</dbReference>
<keyword evidence="3" id="KW-0472">Membrane</keyword>
<dbReference type="Proteomes" id="UP000284395">
    <property type="component" value="Unassembled WGS sequence"/>
</dbReference>
<accession>A0A420EQV7</accession>
<dbReference type="NCBIfam" id="TIGR01730">
    <property type="entry name" value="RND_mfp"/>
    <property type="match status" value="1"/>
</dbReference>
<dbReference type="Gene3D" id="2.40.50.100">
    <property type="match status" value="1"/>
</dbReference>
<dbReference type="Gene3D" id="1.10.287.470">
    <property type="entry name" value="Helix hairpin bin"/>
    <property type="match status" value="1"/>
</dbReference>
<keyword evidence="3" id="KW-1133">Transmembrane helix</keyword>
<dbReference type="Gene3D" id="2.40.420.20">
    <property type="match status" value="1"/>
</dbReference>
<feature type="coiled-coil region" evidence="2">
    <location>
        <begin position="111"/>
        <end position="200"/>
    </location>
</feature>
<keyword evidence="3" id="KW-0812">Transmembrane</keyword>
<keyword evidence="2" id="KW-0175">Coiled coil</keyword>
<name>A0A420EQV7_9SPHN</name>
<evidence type="ECO:0000256" key="1">
    <source>
        <dbReference type="ARBA" id="ARBA00009477"/>
    </source>
</evidence>
<dbReference type="Gene3D" id="2.40.30.170">
    <property type="match status" value="1"/>
</dbReference>
<keyword evidence="5" id="KW-1185">Reference proteome</keyword>
<dbReference type="EMBL" id="RAPF01000001">
    <property type="protein sequence ID" value="RKF23030.1"/>
    <property type="molecule type" value="Genomic_DNA"/>
</dbReference>
<evidence type="ECO:0000256" key="3">
    <source>
        <dbReference type="SAM" id="Phobius"/>
    </source>
</evidence>
<comment type="caution">
    <text evidence="4">The sequence shown here is derived from an EMBL/GenBank/DDBJ whole genome shotgun (WGS) entry which is preliminary data.</text>
</comment>
<proteinExistence type="inferred from homology"/>
<evidence type="ECO:0000313" key="5">
    <source>
        <dbReference type="Proteomes" id="UP000284395"/>
    </source>
</evidence>
<sequence>MIDTGSPDNLDDLLDARPATSRQRKIIWAIVVVAVAVLAFLMLRFFTGHDTPYILHKLERGTLQPQLTATGTVHAVGELQVRAPFAGLVSDVLPGNPKRVTKGQFLARMDAGELQARLEELKGRTDTAKAAVETATAALSEAQAQLSRMERVYRESDGRVPSRGELEVARAEVTKRKSEVDLARSQMAEAEGDLSATRKRIAASIIRSPVSGFLITKQAHPGYVATAPGDVLFVIASNMEQLEIPITAEDTVVEGLNRGAPAKIRLDTLPDEDFTGEVKRITPEPSKGNDTDISAQQLIVAVNNQRLAVNPGMKASVSVDLPPRENVFLVPNGAFHVDPATERPVAEAQVGHATIFLLNGDDAVKPVDVVVGASDGQFTEVRSPRLSSGDLVISGWRSAPADETSETGGNAN</sequence>
<dbReference type="AlphaFoldDB" id="A0A420EQV7"/>
<dbReference type="SUPFAM" id="SSF111369">
    <property type="entry name" value="HlyD-like secretion proteins"/>
    <property type="match status" value="1"/>
</dbReference>
<reference evidence="4 5" key="1">
    <citation type="submission" date="2018-09" db="EMBL/GenBank/DDBJ databases">
        <title>Altererythrobacter spongiae sp. nov., isolated from a marine sponge.</title>
        <authorList>
            <person name="Zhuang L."/>
            <person name="Luo L."/>
        </authorList>
    </citation>
    <scope>NUCLEOTIDE SEQUENCE [LARGE SCALE GENOMIC DNA]</scope>
    <source>
        <strain evidence="4 5">HN-Y73</strain>
    </source>
</reference>
<gene>
    <name evidence="4" type="ORF">D6851_00505</name>
</gene>
<feature type="transmembrane region" description="Helical" evidence="3">
    <location>
        <begin position="26"/>
        <end position="46"/>
    </location>
</feature>
<protein>
    <submittedName>
        <fullName evidence="4">Efflux RND transporter periplasmic adaptor subunit</fullName>
    </submittedName>
</protein>
<dbReference type="PANTHER" id="PTHR30469:SF15">
    <property type="entry name" value="HLYD FAMILY OF SECRETION PROTEINS"/>
    <property type="match status" value="1"/>
</dbReference>
<dbReference type="OrthoDB" id="9791520at2"/>
<dbReference type="GO" id="GO:1990281">
    <property type="term" value="C:efflux pump complex"/>
    <property type="evidence" value="ECO:0007669"/>
    <property type="project" value="TreeGrafter"/>
</dbReference>
<dbReference type="InterPro" id="IPR006143">
    <property type="entry name" value="RND_pump_MFP"/>
</dbReference>